<reference evidence="1" key="2">
    <citation type="submission" date="2021-09" db="EMBL/GenBank/DDBJ databases">
        <authorList>
            <person name="Jia N."/>
            <person name="Wang J."/>
            <person name="Shi W."/>
            <person name="Du L."/>
            <person name="Sun Y."/>
            <person name="Zhan W."/>
            <person name="Jiang J."/>
            <person name="Wang Q."/>
            <person name="Zhang B."/>
            <person name="Ji P."/>
            <person name="Sakyi L.B."/>
            <person name="Cui X."/>
            <person name="Yuan T."/>
            <person name="Jiang B."/>
            <person name="Yang W."/>
            <person name="Lam T.T.-Y."/>
            <person name="Chang Q."/>
            <person name="Ding S."/>
            <person name="Wang X."/>
            <person name="Zhu J."/>
            <person name="Ruan X."/>
            <person name="Zhao L."/>
            <person name="Wei J."/>
            <person name="Que T."/>
            <person name="Du C."/>
            <person name="Cheng J."/>
            <person name="Dai P."/>
            <person name="Han X."/>
            <person name="Huang E."/>
            <person name="Gao Y."/>
            <person name="Liu J."/>
            <person name="Shao H."/>
            <person name="Ye R."/>
            <person name="Li L."/>
            <person name="Wei W."/>
            <person name="Wang X."/>
            <person name="Wang C."/>
            <person name="Huo Q."/>
            <person name="Li W."/>
            <person name="Guo W."/>
            <person name="Chen H."/>
            <person name="Chen S."/>
            <person name="Zhou L."/>
            <person name="Zhou L."/>
            <person name="Ni X."/>
            <person name="Tian J."/>
            <person name="Zhou Y."/>
            <person name="Sheng Y."/>
            <person name="Liu T."/>
            <person name="Pan Y."/>
            <person name="Xia L."/>
            <person name="Li J."/>
            <person name="Zhao F."/>
            <person name="Cao W."/>
        </authorList>
    </citation>
    <scope>NUCLEOTIDE SEQUENCE</scope>
    <source>
        <strain evidence="1">Rmic-2018</strain>
        <tissue evidence="1">Larvae</tissue>
    </source>
</reference>
<protein>
    <submittedName>
        <fullName evidence="1">Uncharacterized protein</fullName>
    </submittedName>
</protein>
<reference evidence="1" key="1">
    <citation type="journal article" date="2020" name="Cell">
        <title>Large-Scale Comparative Analyses of Tick Genomes Elucidate Their Genetic Diversity and Vector Capacities.</title>
        <authorList>
            <consortium name="Tick Genome and Microbiome Consortium (TIGMIC)"/>
            <person name="Jia N."/>
            <person name="Wang J."/>
            <person name="Shi W."/>
            <person name="Du L."/>
            <person name="Sun Y."/>
            <person name="Zhan W."/>
            <person name="Jiang J.F."/>
            <person name="Wang Q."/>
            <person name="Zhang B."/>
            <person name="Ji P."/>
            <person name="Bell-Sakyi L."/>
            <person name="Cui X.M."/>
            <person name="Yuan T.T."/>
            <person name="Jiang B.G."/>
            <person name="Yang W.F."/>
            <person name="Lam T.T."/>
            <person name="Chang Q.C."/>
            <person name="Ding S.J."/>
            <person name="Wang X.J."/>
            <person name="Zhu J.G."/>
            <person name="Ruan X.D."/>
            <person name="Zhao L."/>
            <person name="Wei J.T."/>
            <person name="Ye R.Z."/>
            <person name="Que T.C."/>
            <person name="Du C.H."/>
            <person name="Zhou Y.H."/>
            <person name="Cheng J.X."/>
            <person name="Dai P.F."/>
            <person name="Guo W.B."/>
            <person name="Han X.H."/>
            <person name="Huang E.J."/>
            <person name="Li L.F."/>
            <person name="Wei W."/>
            <person name="Gao Y.C."/>
            <person name="Liu J.Z."/>
            <person name="Shao H.Z."/>
            <person name="Wang X."/>
            <person name="Wang C.C."/>
            <person name="Yang T.C."/>
            <person name="Huo Q.B."/>
            <person name="Li W."/>
            <person name="Chen H.Y."/>
            <person name="Chen S.E."/>
            <person name="Zhou L.G."/>
            <person name="Ni X.B."/>
            <person name="Tian J.H."/>
            <person name="Sheng Y."/>
            <person name="Liu T."/>
            <person name="Pan Y.S."/>
            <person name="Xia L.Y."/>
            <person name="Li J."/>
            <person name="Zhao F."/>
            <person name="Cao W.C."/>
        </authorList>
    </citation>
    <scope>NUCLEOTIDE SEQUENCE</scope>
    <source>
        <strain evidence="1">Rmic-2018</strain>
    </source>
</reference>
<name>A0A9J6CZ44_RHIMP</name>
<comment type="caution">
    <text evidence="1">The sequence shown here is derived from an EMBL/GenBank/DDBJ whole genome shotgun (WGS) entry which is preliminary data.</text>
</comment>
<sequence length="101" mass="11726">MPRHRRMCRSVLCHEMACLDMSWSDLEDLFLDVSAIPRPRTYKSAGGFINASALDLQTFRRWFRLDQDHRKQLKDGLHISHVMRSVQSVVVPGEEALLMTL</sequence>
<gene>
    <name evidence="1" type="ORF">HPB51_027712</name>
</gene>
<evidence type="ECO:0000313" key="1">
    <source>
        <dbReference type="EMBL" id="KAH7964050.1"/>
    </source>
</evidence>
<dbReference type="EMBL" id="JABSTU010004304">
    <property type="protein sequence ID" value="KAH7964050.1"/>
    <property type="molecule type" value="Genomic_DNA"/>
</dbReference>
<keyword evidence="2" id="KW-1185">Reference proteome</keyword>
<organism evidence="1 2">
    <name type="scientific">Rhipicephalus microplus</name>
    <name type="common">Cattle tick</name>
    <name type="synonym">Boophilus microplus</name>
    <dbReference type="NCBI Taxonomy" id="6941"/>
    <lineage>
        <taxon>Eukaryota</taxon>
        <taxon>Metazoa</taxon>
        <taxon>Ecdysozoa</taxon>
        <taxon>Arthropoda</taxon>
        <taxon>Chelicerata</taxon>
        <taxon>Arachnida</taxon>
        <taxon>Acari</taxon>
        <taxon>Parasitiformes</taxon>
        <taxon>Ixodida</taxon>
        <taxon>Ixodoidea</taxon>
        <taxon>Ixodidae</taxon>
        <taxon>Rhipicephalinae</taxon>
        <taxon>Rhipicephalus</taxon>
        <taxon>Boophilus</taxon>
    </lineage>
</organism>
<proteinExistence type="predicted"/>
<evidence type="ECO:0000313" key="2">
    <source>
        <dbReference type="Proteomes" id="UP000821866"/>
    </source>
</evidence>
<dbReference type="AlphaFoldDB" id="A0A9J6CZ44"/>
<dbReference type="Proteomes" id="UP000821866">
    <property type="component" value="Unassembled WGS sequence"/>
</dbReference>
<dbReference type="VEuPathDB" id="VectorBase:LOC119169750"/>
<accession>A0A9J6CZ44</accession>